<evidence type="ECO:0000256" key="1">
    <source>
        <dbReference type="ARBA" id="ARBA00022729"/>
    </source>
</evidence>
<dbReference type="Pfam" id="PF00734">
    <property type="entry name" value="CBM_1"/>
    <property type="match status" value="1"/>
</dbReference>
<protein>
    <submittedName>
        <fullName evidence="4">Carbohydrate-binding module family 1 protein</fullName>
    </submittedName>
</protein>
<feature type="signal peptide" evidence="2">
    <location>
        <begin position="1"/>
        <end position="17"/>
    </location>
</feature>
<evidence type="ECO:0000256" key="2">
    <source>
        <dbReference type="SAM" id="SignalP"/>
    </source>
</evidence>
<dbReference type="SUPFAM" id="SSF57180">
    <property type="entry name" value="Cellulose-binding domain"/>
    <property type="match status" value="1"/>
</dbReference>
<dbReference type="InterPro" id="IPR000254">
    <property type="entry name" value="CBD"/>
</dbReference>
<dbReference type="SMART" id="SM00236">
    <property type="entry name" value="fCBD"/>
    <property type="match status" value="1"/>
</dbReference>
<gene>
    <name evidence="4" type="ORF">BD410DRAFT_790972</name>
</gene>
<name>A0A4Y7PYH0_9AGAM</name>
<dbReference type="PROSITE" id="PS51164">
    <property type="entry name" value="CBM1_2"/>
    <property type="match status" value="1"/>
</dbReference>
<keyword evidence="1 2" id="KW-0732">Signal</keyword>
<organism evidence="4 5">
    <name type="scientific">Rickenella mellea</name>
    <dbReference type="NCBI Taxonomy" id="50990"/>
    <lineage>
        <taxon>Eukaryota</taxon>
        <taxon>Fungi</taxon>
        <taxon>Dikarya</taxon>
        <taxon>Basidiomycota</taxon>
        <taxon>Agaricomycotina</taxon>
        <taxon>Agaricomycetes</taxon>
        <taxon>Hymenochaetales</taxon>
        <taxon>Rickenellaceae</taxon>
        <taxon>Rickenella</taxon>
    </lineage>
</organism>
<dbReference type="GO" id="GO:0005975">
    <property type="term" value="P:carbohydrate metabolic process"/>
    <property type="evidence" value="ECO:0007669"/>
    <property type="project" value="InterPro"/>
</dbReference>
<dbReference type="GO" id="GO:0030248">
    <property type="term" value="F:cellulose binding"/>
    <property type="evidence" value="ECO:0007669"/>
    <property type="project" value="InterPro"/>
</dbReference>
<evidence type="ECO:0000259" key="3">
    <source>
        <dbReference type="PROSITE" id="PS51164"/>
    </source>
</evidence>
<feature type="domain" description="CBM1" evidence="3">
    <location>
        <begin position="19"/>
        <end position="55"/>
    </location>
</feature>
<feature type="chain" id="PRO_5021270086" evidence="2">
    <location>
        <begin position="18"/>
        <end position="222"/>
    </location>
</feature>
<dbReference type="STRING" id="50990.A0A4Y7PYH0"/>
<dbReference type="PROSITE" id="PS00562">
    <property type="entry name" value="CBM1_1"/>
    <property type="match status" value="1"/>
</dbReference>
<evidence type="ECO:0000313" key="4">
    <source>
        <dbReference type="EMBL" id="TDL20457.1"/>
    </source>
</evidence>
<dbReference type="EMBL" id="ML170188">
    <property type="protein sequence ID" value="TDL20457.1"/>
    <property type="molecule type" value="Genomic_DNA"/>
</dbReference>
<dbReference type="OrthoDB" id="2119228at2759"/>
<keyword evidence="5" id="KW-1185">Reference proteome</keyword>
<dbReference type="InterPro" id="IPR035971">
    <property type="entry name" value="CBD_sf"/>
</dbReference>
<dbReference type="VEuPathDB" id="FungiDB:BD410DRAFT_790972"/>
<reference evidence="4 5" key="1">
    <citation type="submission" date="2018-06" db="EMBL/GenBank/DDBJ databases">
        <title>A transcriptomic atlas of mushroom development highlights an independent origin of complex multicellularity.</title>
        <authorList>
            <consortium name="DOE Joint Genome Institute"/>
            <person name="Krizsan K."/>
            <person name="Almasi E."/>
            <person name="Merenyi Z."/>
            <person name="Sahu N."/>
            <person name="Viragh M."/>
            <person name="Koszo T."/>
            <person name="Mondo S."/>
            <person name="Kiss B."/>
            <person name="Balint B."/>
            <person name="Kues U."/>
            <person name="Barry K."/>
            <person name="Hegedus J.C."/>
            <person name="Henrissat B."/>
            <person name="Johnson J."/>
            <person name="Lipzen A."/>
            <person name="Ohm R."/>
            <person name="Nagy I."/>
            <person name="Pangilinan J."/>
            <person name="Yan J."/>
            <person name="Xiong Y."/>
            <person name="Grigoriev I.V."/>
            <person name="Hibbett D.S."/>
            <person name="Nagy L.G."/>
        </authorList>
    </citation>
    <scope>NUCLEOTIDE SEQUENCE [LARGE SCALE GENOMIC DNA]</scope>
    <source>
        <strain evidence="4 5">SZMC22713</strain>
    </source>
</reference>
<dbReference type="Proteomes" id="UP000294933">
    <property type="component" value="Unassembled WGS sequence"/>
</dbReference>
<evidence type="ECO:0000313" key="5">
    <source>
        <dbReference type="Proteomes" id="UP000294933"/>
    </source>
</evidence>
<sequence>MLAQISVFLTLLAGVSAQILAGPYAQCGGLTWTGPTECIPGWVCIIEGPYNSQCLPSATSTATTIQAAPTLLPGDFWVYATEAPNLHKYLQSALPGYPLNAVLGSYTTAAQIQLVNGQVVQQAGAGELLYLNVNLTGIASKATNLTTNLETFFALRPNPRGTFGLRNNRLTFTAEGIRRPNISEFLACGTGAVLNINFGGYKGPAGCTDVTLNSYNGATAVP</sequence>
<proteinExistence type="predicted"/>
<accession>A0A4Y7PYH0</accession>
<dbReference type="GO" id="GO:0005576">
    <property type="term" value="C:extracellular region"/>
    <property type="evidence" value="ECO:0007669"/>
    <property type="project" value="InterPro"/>
</dbReference>
<dbReference type="AlphaFoldDB" id="A0A4Y7PYH0"/>